<reference evidence="3 4" key="1">
    <citation type="submission" date="2024-04" db="EMBL/GenBank/DDBJ databases">
        <authorList>
            <consortium name="Genoscope - CEA"/>
            <person name="William W."/>
        </authorList>
    </citation>
    <scope>NUCLEOTIDE SEQUENCE [LARGE SCALE GENOMIC DNA]</scope>
</reference>
<accession>A0AAV2HWE4</accession>
<feature type="signal peptide" evidence="2">
    <location>
        <begin position="1"/>
        <end position="24"/>
    </location>
</feature>
<dbReference type="EMBL" id="CAXITT010000246">
    <property type="protein sequence ID" value="CAL1537026.1"/>
    <property type="molecule type" value="Genomic_DNA"/>
</dbReference>
<evidence type="ECO:0000256" key="1">
    <source>
        <dbReference type="SAM" id="MobiDB-lite"/>
    </source>
</evidence>
<keyword evidence="4" id="KW-1185">Reference proteome</keyword>
<feature type="compositionally biased region" description="Gly residues" evidence="1">
    <location>
        <begin position="57"/>
        <end position="68"/>
    </location>
</feature>
<name>A0AAV2HWE4_LYMST</name>
<keyword evidence="2" id="KW-0732">Signal</keyword>
<protein>
    <submittedName>
        <fullName evidence="3">Uncharacterized protein</fullName>
    </submittedName>
</protein>
<evidence type="ECO:0000313" key="4">
    <source>
        <dbReference type="Proteomes" id="UP001497497"/>
    </source>
</evidence>
<feature type="non-terminal residue" evidence="3">
    <location>
        <position position="225"/>
    </location>
</feature>
<comment type="caution">
    <text evidence="3">The sequence shown here is derived from an EMBL/GenBank/DDBJ whole genome shotgun (WGS) entry which is preliminary data.</text>
</comment>
<proteinExistence type="predicted"/>
<gene>
    <name evidence="3" type="ORF">GSLYS_00010939001</name>
</gene>
<dbReference type="Proteomes" id="UP001497497">
    <property type="component" value="Unassembled WGS sequence"/>
</dbReference>
<evidence type="ECO:0000256" key="2">
    <source>
        <dbReference type="SAM" id="SignalP"/>
    </source>
</evidence>
<dbReference type="AlphaFoldDB" id="A0AAV2HWE4"/>
<feature type="region of interest" description="Disordered" evidence="1">
    <location>
        <begin position="57"/>
        <end position="80"/>
    </location>
</feature>
<organism evidence="3 4">
    <name type="scientific">Lymnaea stagnalis</name>
    <name type="common">Great pond snail</name>
    <name type="synonym">Helix stagnalis</name>
    <dbReference type="NCBI Taxonomy" id="6523"/>
    <lineage>
        <taxon>Eukaryota</taxon>
        <taxon>Metazoa</taxon>
        <taxon>Spiralia</taxon>
        <taxon>Lophotrochozoa</taxon>
        <taxon>Mollusca</taxon>
        <taxon>Gastropoda</taxon>
        <taxon>Heterobranchia</taxon>
        <taxon>Euthyneura</taxon>
        <taxon>Panpulmonata</taxon>
        <taxon>Hygrophila</taxon>
        <taxon>Lymnaeoidea</taxon>
        <taxon>Lymnaeidae</taxon>
        <taxon>Lymnaea</taxon>
    </lineage>
</organism>
<evidence type="ECO:0000313" key="3">
    <source>
        <dbReference type="EMBL" id="CAL1537026.1"/>
    </source>
</evidence>
<sequence>MDIQRSTHIMTFVLFVGLLNVASGYHSGGFGSNGGGFGGGGNGGGFGGGGNGGGFGGGGHGGGFGGGPISRDAPPEEDISDKSYVPEQIKLLIGHAVSGLTVDDMVNHCNKIKAGAQAQLDAGGETISDEQADAVLREMASKYPSISPADLLNSDAVVDEEYRVTTALKILKECAEQIKTHRRKGEEYGVYLKAASKLCDIIKTASLRVVDLYKFNLYNRDVNKR</sequence>
<feature type="chain" id="PRO_5043673984" evidence="2">
    <location>
        <begin position="25"/>
        <end position="225"/>
    </location>
</feature>